<keyword evidence="3" id="KW-1185">Reference proteome</keyword>
<evidence type="ECO:0000313" key="3">
    <source>
        <dbReference type="Proteomes" id="UP000664144"/>
    </source>
</evidence>
<evidence type="ECO:0000259" key="1">
    <source>
        <dbReference type="Pfam" id="PF04321"/>
    </source>
</evidence>
<protein>
    <submittedName>
        <fullName evidence="2">Sugar nucleotide-binding protein</fullName>
    </submittedName>
</protein>
<dbReference type="Gene3D" id="3.90.25.10">
    <property type="entry name" value="UDP-galactose 4-epimerase, domain 1"/>
    <property type="match status" value="1"/>
</dbReference>
<dbReference type="InterPro" id="IPR036291">
    <property type="entry name" value="NAD(P)-bd_dom_sf"/>
</dbReference>
<dbReference type="Pfam" id="PF04321">
    <property type="entry name" value="RmlD_sub_bind"/>
    <property type="match status" value="1"/>
</dbReference>
<reference evidence="2" key="1">
    <citation type="submission" date="2021-03" db="EMBL/GenBank/DDBJ databases">
        <authorList>
            <person name="Kim M.K."/>
        </authorList>
    </citation>
    <scope>NUCLEOTIDE SEQUENCE</scope>
    <source>
        <strain evidence="2">BT186</strain>
    </source>
</reference>
<dbReference type="InterPro" id="IPR029903">
    <property type="entry name" value="RmlD-like-bd"/>
</dbReference>
<feature type="domain" description="RmlD-like substrate binding" evidence="1">
    <location>
        <begin position="23"/>
        <end position="108"/>
    </location>
</feature>
<evidence type="ECO:0000313" key="2">
    <source>
        <dbReference type="EMBL" id="MBO0357206.1"/>
    </source>
</evidence>
<dbReference type="EMBL" id="JAFLQZ010000002">
    <property type="protein sequence ID" value="MBO0357206.1"/>
    <property type="molecule type" value="Genomic_DNA"/>
</dbReference>
<gene>
    <name evidence="2" type="ORF">J0X19_04565</name>
</gene>
<dbReference type="Proteomes" id="UP000664144">
    <property type="component" value="Unassembled WGS sequence"/>
</dbReference>
<name>A0A939J9M4_9BACT</name>
<organism evidence="2 3">
    <name type="scientific">Hymenobacter telluris</name>
    <dbReference type="NCBI Taxonomy" id="2816474"/>
    <lineage>
        <taxon>Bacteria</taxon>
        <taxon>Pseudomonadati</taxon>
        <taxon>Bacteroidota</taxon>
        <taxon>Cytophagia</taxon>
        <taxon>Cytophagales</taxon>
        <taxon>Hymenobacteraceae</taxon>
        <taxon>Hymenobacter</taxon>
    </lineage>
</organism>
<proteinExistence type="predicted"/>
<dbReference type="AlphaFoldDB" id="A0A939J9M4"/>
<sequence length="144" mass="15542">MRSPRLPAYFFTTDQPCARVRRGPAFQAADDVLISPAYVPDSVNVSLGLLIDEERGVWHLANQGAYTWAQFASLAADMAGLDQSFVLPCSMRACGLPVTRPAYSVLGSKPGSLLPAVADWLHECVGEPMPKLRLEPEKAIALAS</sequence>
<comment type="caution">
    <text evidence="2">The sequence shown here is derived from an EMBL/GenBank/DDBJ whole genome shotgun (WGS) entry which is preliminary data.</text>
</comment>
<accession>A0A939J9M4</accession>
<dbReference type="Gene3D" id="3.40.50.720">
    <property type="entry name" value="NAD(P)-binding Rossmann-like Domain"/>
    <property type="match status" value="1"/>
</dbReference>
<dbReference type="SUPFAM" id="SSF51735">
    <property type="entry name" value="NAD(P)-binding Rossmann-fold domains"/>
    <property type="match status" value="1"/>
</dbReference>